<protein>
    <submittedName>
        <fullName evidence="2">Uncharacterized protein</fullName>
    </submittedName>
</protein>
<comment type="caution">
    <text evidence="2">The sequence shown here is derived from an EMBL/GenBank/DDBJ whole genome shotgun (WGS) entry which is preliminary data.</text>
</comment>
<name>A0A8S9IT13_BRACR</name>
<dbReference type="AlphaFoldDB" id="A0A8S9IT13"/>
<accession>A0A8S9IT13</accession>
<gene>
    <name evidence="2" type="ORF">F2Q70_00003767</name>
</gene>
<proteinExistence type="predicted"/>
<organism evidence="2">
    <name type="scientific">Brassica cretica</name>
    <name type="common">Mustard</name>
    <dbReference type="NCBI Taxonomy" id="69181"/>
    <lineage>
        <taxon>Eukaryota</taxon>
        <taxon>Viridiplantae</taxon>
        <taxon>Streptophyta</taxon>
        <taxon>Embryophyta</taxon>
        <taxon>Tracheophyta</taxon>
        <taxon>Spermatophyta</taxon>
        <taxon>Magnoliopsida</taxon>
        <taxon>eudicotyledons</taxon>
        <taxon>Gunneridae</taxon>
        <taxon>Pentapetalae</taxon>
        <taxon>rosids</taxon>
        <taxon>malvids</taxon>
        <taxon>Brassicales</taxon>
        <taxon>Brassicaceae</taxon>
        <taxon>Brassiceae</taxon>
        <taxon>Brassica</taxon>
    </lineage>
</organism>
<dbReference type="EMBL" id="QGKY02001015">
    <property type="protein sequence ID" value="KAF2571957.1"/>
    <property type="molecule type" value="Genomic_DNA"/>
</dbReference>
<sequence>MVYQSRAWAHVKWEEDVASRAKAQQKHDQKLSREMKSDREEGSHPKPAKESNNKSMGIYQNRPLDGAEGMMGQQVKWRQKMKTSDSNRNPNRWCDVHSDHGKKTEHYVSLRIEVNELLRKGHLREFISNNAKNLLNKDTANQPTEAVLASPPR</sequence>
<evidence type="ECO:0000256" key="1">
    <source>
        <dbReference type="SAM" id="MobiDB-lite"/>
    </source>
</evidence>
<feature type="compositionally biased region" description="Basic and acidic residues" evidence="1">
    <location>
        <begin position="13"/>
        <end position="52"/>
    </location>
</feature>
<reference evidence="2" key="1">
    <citation type="submission" date="2019-12" db="EMBL/GenBank/DDBJ databases">
        <title>Genome sequencing and annotation of Brassica cretica.</title>
        <authorList>
            <person name="Studholme D.J."/>
            <person name="Sarris P.F."/>
        </authorList>
    </citation>
    <scope>NUCLEOTIDE SEQUENCE</scope>
    <source>
        <strain evidence="2">PFS-102/07</strain>
        <tissue evidence="2">Leaf</tissue>
    </source>
</reference>
<evidence type="ECO:0000313" key="2">
    <source>
        <dbReference type="EMBL" id="KAF2571957.1"/>
    </source>
</evidence>
<feature type="region of interest" description="Disordered" evidence="1">
    <location>
        <begin position="13"/>
        <end position="100"/>
    </location>
</feature>